<reference evidence="2" key="1">
    <citation type="submission" date="2020-11" db="EMBL/GenBank/DDBJ databases">
        <authorList>
            <consortium name="DOE Joint Genome Institute"/>
            <person name="Ahrendt S."/>
            <person name="Riley R."/>
            <person name="Andreopoulos W."/>
            <person name="Labutti K."/>
            <person name="Pangilinan J."/>
            <person name="Ruiz-Duenas F.J."/>
            <person name="Barrasa J.M."/>
            <person name="Sanchez-Garcia M."/>
            <person name="Camarero S."/>
            <person name="Miyauchi S."/>
            <person name="Serrano A."/>
            <person name="Linde D."/>
            <person name="Babiker R."/>
            <person name="Drula E."/>
            <person name="Ayuso-Fernandez I."/>
            <person name="Pacheco R."/>
            <person name="Padilla G."/>
            <person name="Ferreira P."/>
            <person name="Barriuso J."/>
            <person name="Kellner H."/>
            <person name="Castanera R."/>
            <person name="Alfaro M."/>
            <person name="Ramirez L."/>
            <person name="Pisabarro A.G."/>
            <person name="Kuo A."/>
            <person name="Tritt A."/>
            <person name="Lipzen A."/>
            <person name="He G."/>
            <person name="Yan M."/>
            <person name="Ng V."/>
            <person name="Cullen D."/>
            <person name="Martin F."/>
            <person name="Rosso M.-N."/>
            <person name="Henrissat B."/>
            <person name="Hibbett D."/>
            <person name="Martinez A.T."/>
            <person name="Grigoriev I.V."/>
        </authorList>
    </citation>
    <scope>NUCLEOTIDE SEQUENCE</scope>
    <source>
        <strain evidence="2">AH 40177</strain>
    </source>
</reference>
<dbReference type="InterPro" id="IPR051712">
    <property type="entry name" value="ARTD-AVP"/>
</dbReference>
<keyword evidence="1" id="KW-0472">Membrane</keyword>
<accession>A0A9P5TZS0</accession>
<dbReference type="OrthoDB" id="9514740at2759"/>
<dbReference type="GO" id="GO:1990404">
    <property type="term" value="F:NAD+-protein mono-ADP-ribosyltransferase activity"/>
    <property type="evidence" value="ECO:0007669"/>
    <property type="project" value="TreeGrafter"/>
</dbReference>
<name>A0A9P5TZS0_9AGAR</name>
<evidence type="ECO:0000313" key="3">
    <source>
        <dbReference type="Proteomes" id="UP000772434"/>
    </source>
</evidence>
<dbReference type="PANTHER" id="PTHR45740:SF2">
    <property type="entry name" value="POLY [ADP-RIBOSE] POLYMERASE"/>
    <property type="match status" value="1"/>
</dbReference>
<dbReference type="PANTHER" id="PTHR45740">
    <property type="entry name" value="POLY [ADP-RIBOSE] POLYMERASE"/>
    <property type="match status" value="1"/>
</dbReference>
<evidence type="ECO:0008006" key="4">
    <source>
        <dbReference type="Google" id="ProtNLM"/>
    </source>
</evidence>
<keyword evidence="1" id="KW-1133">Transmembrane helix</keyword>
<keyword evidence="1" id="KW-0812">Transmembrane</keyword>
<evidence type="ECO:0000313" key="2">
    <source>
        <dbReference type="EMBL" id="KAF9061126.1"/>
    </source>
</evidence>
<dbReference type="SUPFAM" id="SSF56399">
    <property type="entry name" value="ADP-ribosylation"/>
    <property type="match status" value="1"/>
</dbReference>
<dbReference type="Gene3D" id="3.90.228.10">
    <property type="match status" value="1"/>
</dbReference>
<dbReference type="AlphaFoldDB" id="A0A9P5TZS0"/>
<feature type="transmembrane region" description="Helical" evidence="1">
    <location>
        <begin position="20"/>
        <end position="38"/>
    </location>
</feature>
<proteinExistence type="predicted"/>
<dbReference type="EMBL" id="JADNRY010000213">
    <property type="protein sequence ID" value="KAF9061126.1"/>
    <property type="molecule type" value="Genomic_DNA"/>
</dbReference>
<organism evidence="2 3">
    <name type="scientific">Rhodocollybia butyracea</name>
    <dbReference type="NCBI Taxonomy" id="206335"/>
    <lineage>
        <taxon>Eukaryota</taxon>
        <taxon>Fungi</taxon>
        <taxon>Dikarya</taxon>
        <taxon>Basidiomycota</taxon>
        <taxon>Agaricomycotina</taxon>
        <taxon>Agaricomycetes</taxon>
        <taxon>Agaricomycetidae</taxon>
        <taxon>Agaricales</taxon>
        <taxon>Marasmiineae</taxon>
        <taxon>Omphalotaceae</taxon>
        <taxon>Rhodocollybia</taxon>
    </lineage>
</organism>
<evidence type="ECO:0000256" key="1">
    <source>
        <dbReference type="SAM" id="Phobius"/>
    </source>
</evidence>
<gene>
    <name evidence="2" type="ORF">BDP27DRAFT_1385423</name>
</gene>
<comment type="caution">
    <text evidence="2">The sequence shown here is derived from an EMBL/GenBank/DDBJ whole genome shotgun (WGS) entry which is preliminary data.</text>
</comment>
<dbReference type="Proteomes" id="UP000772434">
    <property type="component" value="Unassembled WGS sequence"/>
</dbReference>
<keyword evidence="3" id="KW-1185">Reference proteome</keyword>
<dbReference type="GO" id="GO:0005634">
    <property type="term" value="C:nucleus"/>
    <property type="evidence" value="ECO:0007669"/>
    <property type="project" value="TreeGrafter"/>
</dbReference>
<dbReference type="Gene3D" id="6.20.320.10">
    <property type="match status" value="1"/>
</dbReference>
<dbReference type="GO" id="GO:0003950">
    <property type="term" value="F:NAD+ poly-ADP-ribosyltransferase activity"/>
    <property type="evidence" value="ECO:0007669"/>
    <property type="project" value="TreeGrafter"/>
</dbReference>
<sequence>MATPTKAKRRRFAVYNLPEFALPGTIFCKLIFFAPMIVDEFSLRHPDNLPRRRYSRILPLESSDPQCIQVERLFLKGWRHLNKPKPTIRAIYKILSSDQSLEVYARYKSQVQTINLLSKFNKGANEQLCFHGTKRLCLLGENNSKVFPCESSECSLCCIIQGSFDVAKCGNAHSFRRFGAGIYTTSCSSIQQHSASNSALNTNLRVLLVSRVVVGKPHNRRHNATHMNQPPTGHHSVCDVVGLPGVDLNYEETVVYRNDAIRPAYLVVYGPSTPPKPVKRIHSKAHTLLSSLFKTPVAV</sequence>
<protein>
    <recommendedName>
        <fullName evidence="4">PARP</fullName>
    </recommendedName>
</protein>